<evidence type="ECO:0000313" key="3">
    <source>
        <dbReference type="EMBL" id="KEZ17223.1"/>
    </source>
</evidence>
<keyword evidence="1" id="KW-0175">Coiled coil</keyword>
<dbReference type="EMBL" id="JGVR01000024">
    <property type="protein sequence ID" value="KEZ17223.1"/>
    <property type="molecule type" value="Genomic_DNA"/>
</dbReference>
<comment type="caution">
    <text evidence="3">The sequence shown here is derived from an EMBL/GenBank/DDBJ whole genome shotgun (WGS) entry which is preliminary data.</text>
</comment>
<dbReference type="RefSeq" id="WP_037521460.1">
    <property type="nucleotide sequence ID" value="NZ_JGVR01000024.1"/>
</dbReference>
<feature type="region of interest" description="Disordered" evidence="2">
    <location>
        <begin position="100"/>
        <end position="124"/>
    </location>
</feature>
<dbReference type="PATRIC" id="fig|13690.10.peg.3810"/>
<accession>A0A084EGY1</accession>
<evidence type="ECO:0000256" key="2">
    <source>
        <dbReference type="SAM" id="MobiDB-lite"/>
    </source>
</evidence>
<sequence>MTDVTDLMARAEPAKPSSIHQRIDRRIEVLTDWLENGVPREKIGSLPVSLTAAREWEDETLGIARIPSPRTFTKNHQDSDLGAKVCLIEGLLTDIRQKWATPRRKKSARGTTAQPEPKSSAPWSEHIACEKCLKAHVDKYHMMAERLATAVNLSLSHEARLEDKDEEINRLNKELANERRAAARRPRPV</sequence>
<proteinExistence type="predicted"/>
<evidence type="ECO:0000256" key="1">
    <source>
        <dbReference type="SAM" id="Coils"/>
    </source>
</evidence>
<dbReference type="AlphaFoldDB" id="A0A084EGY1"/>
<protein>
    <submittedName>
        <fullName evidence="3">Uncharacterized protein</fullName>
    </submittedName>
</protein>
<organism evidence="3 4">
    <name type="scientific">Sphingobium yanoikuyae</name>
    <name type="common">Sphingomonas yanoikuyae</name>
    <dbReference type="NCBI Taxonomy" id="13690"/>
    <lineage>
        <taxon>Bacteria</taxon>
        <taxon>Pseudomonadati</taxon>
        <taxon>Pseudomonadota</taxon>
        <taxon>Alphaproteobacteria</taxon>
        <taxon>Sphingomonadales</taxon>
        <taxon>Sphingomonadaceae</taxon>
        <taxon>Sphingobium</taxon>
    </lineage>
</organism>
<name>A0A084EGY1_SPHYA</name>
<dbReference type="Proteomes" id="UP000028534">
    <property type="component" value="Unassembled WGS sequence"/>
</dbReference>
<reference evidence="3 4" key="1">
    <citation type="submission" date="2014-03" db="EMBL/GenBank/DDBJ databases">
        <title>Genome sequence of Sphingobium yanoikuyae B1.</title>
        <authorList>
            <person name="Gan H.M."/>
            <person name="Gan H.Y."/>
            <person name="Savka M.A."/>
        </authorList>
    </citation>
    <scope>NUCLEOTIDE SEQUENCE [LARGE SCALE GENOMIC DNA]</scope>
    <source>
        <strain evidence="3 4">B1</strain>
    </source>
</reference>
<feature type="coiled-coil region" evidence="1">
    <location>
        <begin position="154"/>
        <end position="181"/>
    </location>
</feature>
<evidence type="ECO:0000313" key="4">
    <source>
        <dbReference type="Proteomes" id="UP000028534"/>
    </source>
</evidence>
<gene>
    <name evidence="3" type="ORF">CP98_03723</name>
</gene>